<protein>
    <submittedName>
        <fullName evidence="5">Periplasmic chaperone for outer membrane proteins Skp</fullName>
    </submittedName>
</protein>
<feature type="signal peptide" evidence="4">
    <location>
        <begin position="1"/>
        <end position="23"/>
    </location>
</feature>
<accession>A0A3N1NLB6</accession>
<dbReference type="Pfam" id="PF03938">
    <property type="entry name" value="OmpH"/>
    <property type="match status" value="1"/>
</dbReference>
<keyword evidence="6" id="KW-1185">Reference proteome</keyword>
<comment type="caution">
    <text evidence="5">The sequence shown here is derived from an EMBL/GenBank/DDBJ whole genome shotgun (WGS) entry which is preliminary data.</text>
</comment>
<proteinExistence type="inferred from homology"/>
<dbReference type="InterPro" id="IPR024930">
    <property type="entry name" value="Skp_dom_sf"/>
</dbReference>
<evidence type="ECO:0000256" key="1">
    <source>
        <dbReference type="ARBA" id="ARBA00009091"/>
    </source>
</evidence>
<name>A0A3N1NLB6_9GAMM</name>
<dbReference type="InterPro" id="IPR005632">
    <property type="entry name" value="Chaperone_Skp"/>
</dbReference>
<feature type="chain" id="PRO_5018314808" evidence="4">
    <location>
        <begin position="24"/>
        <end position="171"/>
    </location>
</feature>
<feature type="coiled-coil region" evidence="3">
    <location>
        <begin position="55"/>
        <end position="119"/>
    </location>
</feature>
<dbReference type="OrthoDB" id="5732378at2"/>
<dbReference type="Proteomes" id="UP000273643">
    <property type="component" value="Unassembled WGS sequence"/>
</dbReference>
<evidence type="ECO:0000256" key="3">
    <source>
        <dbReference type="SAM" id="Coils"/>
    </source>
</evidence>
<comment type="similarity">
    <text evidence="1">Belongs to the Skp family.</text>
</comment>
<evidence type="ECO:0000313" key="5">
    <source>
        <dbReference type="EMBL" id="ROQ20574.1"/>
    </source>
</evidence>
<dbReference type="GO" id="GO:0050821">
    <property type="term" value="P:protein stabilization"/>
    <property type="evidence" value="ECO:0007669"/>
    <property type="project" value="TreeGrafter"/>
</dbReference>
<dbReference type="PANTHER" id="PTHR35089:SF1">
    <property type="entry name" value="CHAPERONE PROTEIN SKP"/>
    <property type="match status" value="1"/>
</dbReference>
<sequence length="171" mass="19078">MLANAKKIALGLVLLLGSSVALAQGKVVVLDLQAAVLGTDKAQSRLESLEKDEDYVALRTRYQSLTSELQAFQEDAQKNGMTWSDEQKQAKQQEMRELREQYERTVQGLQGERQQVMQVIMQEMGEQTQSALAQLIEAEKIGLVLNSQSAFHASAEYDITDDLTDMLNKAN</sequence>
<organism evidence="5 6">
    <name type="scientific">Marinimicrobium koreense</name>
    <dbReference type="NCBI Taxonomy" id="306545"/>
    <lineage>
        <taxon>Bacteria</taxon>
        <taxon>Pseudomonadati</taxon>
        <taxon>Pseudomonadota</taxon>
        <taxon>Gammaproteobacteria</taxon>
        <taxon>Cellvibrionales</taxon>
        <taxon>Cellvibrionaceae</taxon>
        <taxon>Marinimicrobium</taxon>
    </lineage>
</organism>
<dbReference type="EMBL" id="RJUK01000001">
    <property type="protein sequence ID" value="ROQ20574.1"/>
    <property type="molecule type" value="Genomic_DNA"/>
</dbReference>
<dbReference type="SUPFAM" id="SSF111384">
    <property type="entry name" value="OmpH-like"/>
    <property type="match status" value="1"/>
</dbReference>
<dbReference type="SMART" id="SM00935">
    <property type="entry name" value="OmpH"/>
    <property type="match status" value="1"/>
</dbReference>
<dbReference type="RefSeq" id="WP_123637701.1">
    <property type="nucleotide sequence ID" value="NZ_RJUK01000001.1"/>
</dbReference>
<reference evidence="5 6" key="1">
    <citation type="submission" date="2018-11" db="EMBL/GenBank/DDBJ databases">
        <title>Genomic Encyclopedia of Type Strains, Phase IV (KMG-IV): sequencing the most valuable type-strain genomes for metagenomic binning, comparative biology and taxonomic classification.</title>
        <authorList>
            <person name="Goeker M."/>
        </authorList>
    </citation>
    <scope>NUCLEOTIDE SEQUENCE [LARGE SCALE GENOMIC DNA]</scope>
    <source>
        <strain evidence="5 6">DSM 16974</strain>
    </source>
</reference>
<dbReference type="PANTHER" id="PTHR35089">
    <property type="entry name" value="CHAPERONE PROTEIN SKP"/>
    <property type="match status" value="1"/>
</dbReference>
<dbReference type="GO" id="GO:0051082">
    <property type="term" value="F:unfolded protein binding"/>
    <property type="evidence" value="ECO:0007669"/>
    <property type="project" value="InterPro"/>
</dbReference>
<dbReference type="GO" id="GO:0005829">
    <property type="term" value="C:cytosol"/>
    <property type="evidence" value="ECO:0007669"/>
    <property type="project" value="TreeGrafter"/>
</dbReference>
<evidence type="ECO:0000256" key="4">
    <source>
        <dbReference type="SAM" id="SignalP"/>
    </source>
</evidence>
<evidence type="ECO:0000256" key="2">
    <source>
        <dbReference type="ARBA" id="ARBA00022729"/>
    </source>
</evidence>
<dbReference type="AlphaFoldDB" id="A0A3N1NLB6"/>
<gene>
    <name evidence="5" type="ORF">EDC38_1181</name>
</gene>
<keyword evidence="3" id="KW-0175">Coiled coil</keyword>
<dbReference type="Gene3D" id="3.30.910.20">
    <property type="entry name" value="Skp domain"/>
    <property type="match status" value="1"/>
</dbReference>
<keyword evidence="2 4" id="KW-0732">Signal</keyword>
<evidence type="ECO:0000313" key="6">
    <source>
        <dbReference type="Proteomes" id="UP000273643"/>
    </source>
</evidence>